<organism evidence="5 6">
    <name type="scientific">Dillenia turbinata</name>
    <dbReference type="NCBI Taxonomy" id="194707"/>
    <lineage>
        <taxon>Eukaryota</taxon>
        <taxon>Viridiplantae</taxon>
        <taxon>Streptophyta</taxon>
        <taxon>Embryophyta</taxon>
        <taxon>Tracheophyta</taxon>
        <taxon>Spermatophyta</taxon>
        <taxon>Magnoliopsida</taxon>
        <taxon>eudicotyledons</taxon>
        <taxon>Gunneridae</taxon>
        <taxon>Pentapetalae</taxon>
        <taxon>Dilleniales</taxon>
        <taxon>Dilleniaceae</taxon>
        <taxon>Dillenia</taxon>
    </lineage>
</organism>
<comment type="subcellular location">
    <subcellularLocation>
        <location evidence="1">Nucleus</location>
    </subcellularLocation>
</comment>
<keyword evidence="3" id="KW-0804">Transcription</keyword>
<dbReference type="AlphaFoldDB" id="A0AAN8W4Q9"/>
<dbReference type="GO" id="GO:0003677">
    <property type="term" value="F:DNA binding"/>
    <property type="evidence" value="ECO:0007669"/>
    <property type="project" value="InterPro"/>
</dbReference>
<keyword evidence="2 5" id="KW-0240">DNA-directed RNA polymerase</keyword>
<accession>A0AAN8W4Q9</accession>
<dbReference type="GO" id="GO:0005666">
    <property type="term" value="C:RNA polymerase III complex"/>
    <property type="evidence" value="ECO:0007669"/>
    <property type="project" value="InterPro"/>
</dbReference>
<evidence type="ECO:0000256" key="4">
    <source>
        <dbReference type="ARBA" id="ARBA00023242"/>
    </source>
</evidence>
<dbReference type="EMBL" id="JBAMMX010000004">
    <property type="protein sequence ID" value="KAK6941306.1"/>
    <property type="molecule type" value="Genomic_DNA"/>
</dbReference>
<evidence type="ECO:0000313" key="6">
    <source>
        <dbReference type="Proteomes" id="UP001370490"/>
    </source>
</evidence>
<dbReference type="Proteomes" id="UP001370490">
    <property type="component" value="Unassembled WGS sequence"/>
</dbReference>
<comment type="caution">
    <text evidence="5">The sequence shown here is derived from an EMBL/GenBank/DDBJ whole genome shotgun (WGS) entry which is preliminary data.</text>
</comment>
<dbReference type="GO" id="GO:0042797">
    <property type="term" value="P:tRNA transcription by RNA polymerase III"/>
    <property type="evidence" value="ECO:0007669"/>
    <property type="project" value="TreeGrafter"/>
</dbReference>
<dbReference type="Pfam" id="PF05132">
    <property type="entry name" value="RNA_pol_Rpc4"/>
    <property type="match status" value="1"/>
</dbReference>
<evidence type="ECO:0000256" key="2">
    <source>
        <dbReference type="ARBA" id="ARBA00022478"/>
    </source>
</evidence>
<dbReference type="PANTHER" id="PTHR13408:SF0">
    <property type="entry name" value="DNA-DIRECTED RNA POLYMERASE III SUBUNIT RPC4"/>
    <property type="match status" value="1"/>
</dbReference>
<proteinExistence type="predicted"/>
<feature type="non-terminal residue" evidence="5">
    <location>
        <position position="1"/>
    </location>
</feature>
<name>A0AAN8W4Q9_9MAGN</name>
<keyword evidence="4" id="KW-0539">Nucleus</keyword>
<reference evidence="5 6" key="1">
    <citation type="submission" date="2023-12" db="EMBL/GenBank/DDBJ databases">
        <title>A high-quality genome assembly for Dillenia turbinata (Dilleniales).</title>
        <authorList>
            <person name="Chanderbali A."/>
        </authorList>
    </citation>
    <scope>NUCLEOTIDE SEQUENCE [LARGE SCALE GENOMIC DNA]</scope>
    <source>
        <strain evidence="5">LSX21</strain>
        <tissue evidence="5">Leaf</tissue>
    </source>
</reference>
<gene>
    <name evidence="5" type="ORF">RJ641_026683</name>
</gene>
<evidence type="ECO:0000313" key="5">
    <source>
        <dbReference type="EMBL" id="KAK6941306.1"/>
    </source>
</evidence>
<dbReference type="InterPro" id="IPR007811">
    <property type="entry name" value="RPC4"/>
</dbReference>
<sequence>GPTNAAFGYGATSNTVKSYGDVYASVLKTKDEYQEPWNYYSYYPVTLPLRRPYSGNPDDLDEDEFGKARESMDYDEDSAKPASELGLLVDNGEETMIFLQFPTTMPMKKRLAAEKGQENFANTKPRSVSRAEKTCGLQDLPAGQMGKILVYRGGAIKLKLGDTLYDVSQGMNCAYAEDVVAINTEKKQCCSVGELRKRVIITPDIESILDSIELS</sequence>
<dbReference type="PANTHER" id="PTHR13408">
    <property type="entry name" value="DNA-DIRECTED RNA POLYMERASE III"/>
    <property type="match status" value="1"/>
</dbReference>
<protein>
    <submittedName>
        <fullName evidence="5">DNA-directed RNA polymerase III subunit RPC4</fullName>
    </submittedName>
</protein>
<keyword evidence="6" id="KW-1185">Reference proteome</keyword>
<evidence type="ECO:0000256" key="1">
    <source>
        <dbReference type="ARBA" id="ARBA00004123"/>
    </source>
</evidence>
<evidence type="ECO:0000256" key="3">
    <source>
        <dbReference type="ARBA" id="ARBA00023163"/>
    </source>
</evidence>